<proteinExistence type="inferred from homology"/>
<evidence type="ECO:0000256" key="8">
    <source>
        <dbReference type="ARBA" id="ARBA00023065"/>
    </source>
</evidence>
<dbReference type="InterPro" id="IPR005864">
    <property type="entry name" value="ATP_synth_F0_bsu_bac"/>
</dbReference>
<name>A0A023CW59_9LACO</name>
<keyword evidence="3 13" id="KW-1003">Cell membrane</keyword>
<evidence type="ECO:0000256" key="14">
    <source>
        <dbReference type="RuleBase" id="RU003848"/>
    </source>
</evidence>
<evidence type="ECO:0000256" key="2">
    <source>
        <dbReference type="ARBA" id="ARBA00022448"/>
    </source>
</evidence>
<comment type="subcellular location">
    <subcellularLocation>
        <location evidence="13">Cell membrane</location>
        <topology evidence="13">Single-pass membrane protein</topology>
    </subcellularLocation>
    <subcellularLocation>
        <location evidence="12">Endomembrane system</location>
        <topology evidence="12">Single-pass membrane protein</topology>
    </subcellularLocation>
</comment>
<dbReference type="OrthoDB" id="282095at2"/>
<keyword evidence="8 13" id="KW-0406">Ion transport</keyword>
<gene>
    <name evidence="13" type="primary">atpF</name>
    <name evidence="16" type="ORF">FD15_GL001322</name>
</gene>
<organism evidence="16 17">
    <name type="scientific">Liquorilactobacillus sucicola DSM 21376 = JCM 15457</name>
    <dbReference type="NCBI Taxonomy" id="1423806"/>
    <lineage>
        <taxon>Bacteria</taxon>
        <taxon>Bacillati</taxon>
        <taxon>Bacillota</taxon>
        <taxon>Bacilli</taxon>
        <taxon>Lactobacillales</taxon>
        <taxon>Lactobacillaceae</taxon>
        <taxon>Liquorilactobacillus</taxon>
    </lineage>
</organism>
<keyword evidence="4 13" id="KW-0138">CF(0)</keyword>
<keyword evidence="7 13" id="KW-1133">Transmembrane helix</keyword>
<dbReference type="eggNOG" id="COG0711">
    <property type="taxonomic scope" value="Bacteria"/>
</dbReference>
<keyword evidence="10 13" id="KW-0066">ATP synthesis</keyword>
<comment type="function">
    <text evidence="13">Component of the F(0) channel, it forms part of the peripheral stalk, linking F(1) to F(0).</text>
</comment>
<dbReference type="AlphaFoldDB" id="A0A023CW59"/>
<reference evidence="16 17" key="1">
    <citation type="journal article" date="2015" name="Genome Announc.">
        <title>Expanding the biotechnology potential of lactobacilli through comparative genomics of 213 strains and associated genera.</title>
        <authorList>
            <person name="Sun Z."/>
            <person name="Harris H.M."/>
            <person name="McCann A."/>
            <person name="Guo C."/>
            <person name="Argimon S."/>
            <person name="Zhang W."/>
            <person name="Yang X."/>
            <person name="Jeffery I.B."/>
            <person name="Cooney J.C."/>
            <person name="Kagawa T.F."/>
            <person name="Liu W."/>
            <person name="Song Y."/>
            <person name="Salvetti E."/>
            <person name="Wrobel A."/>
            <person name="Rasinkangas P."/>
            <person name="Parkhill J."/>
            <person name="Rea M.C."/>
            <person name="O'Sullivan O."/>
            <person name="Ritari J."/>
            <person name="Douillard F.P."/>
            <person name="Paul Ross R."/>
            <person name="Yang R."/>
            <person name="Briner A.E."/>
            <person name="Felis G.E."/>
            <person name="de Vos W.M."/>
            <person name="Barrangou R."/>
            <person name="Klaenhammer T.R."/>
            <person name="Caufield P.W."/>
            <person name="Cui Y."/>
            <person name="Zhang H."/>
            <person name="O'Toole P.W."/>
        </authorList>
    </citation>
    <scope>NUCLEOTIDE SEQUENCE [LARGE SCALE GENOMIC DNA]</scope>
    <source>
        <strain evidence="16 17">DSM 21376</strain>
    </source>
</reference>
<evidence type="ECO:0000313" key="16">
    <source>
        <dbReference type="EMBL" id="KRN06128.1"/>
    </source>
</evidence>
<comment type="subunit">
    <text evidence="13">F-type ATPases have 2 components, F(1) - the catalytic core - and F(0) - the membrane proton channel. F(1) has five subunits: alpha(3), beta(3), gamma(1), delta(1), epsilon(1). F(0) has three main subunits: a(1), b(2) and c(10-14). The alpha and beta chains form an alternating ring which encloses part of the gamma chain. F(1) is attached to F(0) by a central stalk formed by the gamma and epsilon chains, while a peripheral stalk is formed by the delta and b chains.</text>
</comment>
<dbReference type="InterPro" id="IPR028987">
    <property type="entry name" value="ATP_synth_B-like_membr_sf"/>
</dbReference>
<dbReference type="SUPFAM" id="SSF81573">
    <property type="entry name" value="F1F0 ATP synthase subunit B, membrane domain"/>
    <property type="match status" value="1"/>
</dbReference>
<comment type="function">
    <text evidence="11 13">F(1)F(0) ATP synthase produces ATP from ADP in the presence of a proton or sodium gradient. F-type ATPases consist of two structural domains, F(1) containing the extramembraneous catalytic core and F(0) containing the membrane proton channel, linked together by a central stalk and a peripheral stalk. During catalysis, ATP synthesis in the catalytic domain of F(1) is coupled via a rotary mechanism of the central stalk subunits to proton translocation.</text>
</comment>
<dbReference type="InterPro" id="IPR002146">
    <property type="entry name" value="ATP_synth_b/b'su_bac/chlpt"/>
</dbReference>
<dbReference type="HAMAP" id="MF_01398">
    <property type="entry name" value="ATP_synth_b_bprime"/>
    <property type="match status" value="1"/>
</dbReference>
<keyword evidence="2 13" id="KW-0813">Transport</keyword>
<dbReference type="RefSeq" id="WP_034988031.1">
    <property type="nucleotide sequence ID" value="NZ_AYZF01000013.1"/>
</dbReference>
<dbReference type="GO" id="GO:0045259">
    <property type="term" value="C:proton-transporting ATP synthase complex"/>
    <property type="evidence" value="ECO:0007669"/>
    <property type="project" value="UniProtKB-KW"/>
</dbReference>
<evidence type="ECO:0000256" key="15">
    <source>
        <dbReference type="SAM" id="Coils"/>
    </source>
</evidence>
<sequence>MSSTFLLGAANGVQWGDTIFYLVLFIVLMALLKHFAWGPVSEMMEKRADKISDDLDSAESARKKAEDLAAQRQSALKDSHFEASKIIERAKKNGEQQKATIVSDAQEKAQTLKVNAKEDISRERQDALDSVKNDVAELSIEIASKIIRKDLNANDQKALIDSYIEGLGKQNEAK</sequence>
<keyword evidence="15" id="KW-0175">Coiled coil</keyword>
<dbReference type="Proteomes" id="UP000050961">
    <property type="component" value="Unassembled WGS sequence"/>
</dbReference>
<dbReference type="EMBL" id="AYZF01000013">
    <property type="protein sequence ID" value="KRN06128.1"/>
    <property type="molecule type" value="Genomic_DNA"/>
</dbReference>
<evidence type="ECO:0000256" key="5">
    <source>
        <dbReference type="ARBA" id="ARBA00022692"/>
    </source>
</evidence>
<accession>A0A023CW59</accession>
<evidence type="ECO:0000256" key="11">
    <source>
        <dbReference type="ARBA" id="ARBA00025198"/>
    </source>
</evidence>
<dbReference type="CDD" id="cd06503">
    <property type="entry name" value="ATP-synt_Fo_b"/>
    <property type="match status" value="1"/>
</dbReference>
<dbReference type="PATRIC" id="fig|1423806.3.peg.1343"/>
<dbReference type="STRING" id="1423806.FD15_GL001322"/>
<feature type="coiled-coil region" evidence="15">
    <location>
        <begin position="41"/>
        <end position="78"/>
    </location>
</feature>
<comment type="similarity">
    <text evidence="1 13 14">Belongs to the ATPase B chain family.</text>
</comment>
<evidence type="ECO:0000256" key="3">
    <source>
        <dbReference type="ARBA" id="ARBA00022475"/>
    </source>
</evidence>
<feature type="transmembrane region" description="Helical" evidence="13">
    <location>
        <begin position="20"/>
        <end position="40"/>
    </location>
</feature>
<evidence type="ECO:0000256" key="13">
    <source>
        <dbReference type="HAMAP-Rule" id="MF_01398"/>
    </source>
</evidence>
<comment type="caution">
    <text evidence="16">The sequence shown here is derived from an EMBL/GenBank/DDBJ whole genome shotgun (WGS) entry which is preliminary data.</text>
</comment>
<evidence type="ECO:0000313" key="17">
    <source>
        <dbReference type="Proteomes" id="UP000050961"/>
    </source>
</evidence>
<dbReference type="PANTHER" id="PTHR33445:SF1">
    <property type="entry name" value="ATP SYNTHASE SUBUNIT B"/>
    <property type="match status" value="1"/>
</dbReference>
<evidence type="ECO:0000256" key="1">
    <source>
        <dbReference type="ARBA" id="ARBA00005513"/>
    </source>
</evidence>
<keyword evidence="17" id="KW-1185">Reference proteome</keyword>
<keyword evidence="9 13" id="KW-0472">Membrane</keyword>
<evidence type="ECO:0000256" key="7">
    <source>
        <dbReference type="ARBA" id="ARBA00022989"/>
    </source>
</evidence>
<evidence type="ECO:0000256" key="4">
    <source>
        <dbReference type="ARBA" id="ARBA00022547"/>
    </source>
</evidence>
<dbReference type="GO" id="GO:0005886">
    <property type="term" value="C:plasma membrane"/>
    <property type="evidence" value="ECO:0007669"/>
    <property type="project" value="UniProtKB-SubCell"/>
</dbReference>
<dbReference type="GO" id="GO:0012505">
    <property type="term" value="C:endomembrane system"/>
    <property type="evidence" value="ECO:0007669"/>
    <property type="project" value="UniProtKB-SubCell"/>
</dbReference>
<dbReference type="Pfam" id="PF00430">
    <property type="entry name" value="ATP-synt_B"/>
    <property type="match status" value="1"/>
</dbReference>
<dbReference type="GO" id="GO:0046961">
    <property type="term" value="F:proton-transporting ATPase activity, rotational mechanism"/>
    <property type="evidence" value="ECO:0007669"/>
    <property type="project" value="TreeGrafter"/>
</dbReference>
<evidence type="ECO:0000256" key="10">
    <source>
        <dbReference type="ARBA" id="ARBA00023310"/>
    </source>
</evidence>
<protein>
    <recommendedName>
        <fullName evidence="13">ATP synthase subunit b</fullName>
    </recommendedName>
    <alternativeName>
        <fullName evidence="13">ATP synthase F(0) sector subunit b</fullName>
    </alternativeName>
    <alternativeName>
        <fullName evidence="13">ATPase subunit I</fullName>
    </alternativeName>
    <alternativeName>
        <fullName evidence="13">F-type ATPase subunit b</fullName>
        <shortName evidence="13">F-ATPase subunit b</shortName>
    </alternativeName>
</protein>
<keyword evidence="6 13" id="KW-0375">Hydrogen ion transport</keyword>
<evidence type="ECO:0000256" key="9">
    <source>
        <dbReference type="ARBA" id="ARBA00023136"/>
    </source>
</evidence>
<dbReference type="NCBIfam" id="TIGR01144">
    <property type="entry name" value="ATP_synt_b"/>
    <property type="match status" value="1"/>
</dbReference>
<dbReference type="Gene3D" id="6.10.250.1580">
    <property type="match status" value="1"/>
</dbReference>
<dbReference type="InterPro" id="IPR050059">
    <property type="entry name" value="ATP_synthase_B_chain"/>
</dbReference>
<evidence type="ECO:0000256" key="12">
    <source>
        <dbReference type="ARBA" id="ARBA00037847"/>
    </source>
</evidence>
<dbReference type="PANTHER" id="PTHR33445">
    <property type="entry name" value="ATP SYNTHASE SUBUNIT B', CHLOROPLASTIC"/>
    <property type="match status" value="1"/>
</dbReference>
<evidence type="ECO:0000256" key="6">
    <source>
        <dbReference type="ARBA" id="ARBA00022781"/>
    </source>
</evidence>
<dbReference type="GO" id="GO:0046933">
    <property type="term" value="F:proton-transporting ATP synthase activity, rotational mechanism"/>
    <property type="evidence" value="ECO:0007669"/>
    <property type="project" value="UniProtKB-UniRule"/>
</dbReference>
<keyword evidence="5 13" id="KW-0812">Transmembrane</keyword>